<accession>A0AAD4DXW6</accession>
<organism evidence="1 2">
    <name type="scientific">Suillus fuscotomentosus</name>
    <dbReference type="NCBI Taxonomy" id="1912939"/>
    <lineage>
        <taxon>Eukaryota</taxon>
        <taxon>Fungi</taxon>
        <taxon>Dikarya</taxon>
        <taxon>Basidiomycota</taxon>
        <taxon>Agaricomycotina</taxon>
        <taxon>Agaricomycetes</taxon>
        <taxon>Agaricomycetidae</taxon>
        <taxon>Boletales</taxon>
        <taxon>Suillineae</taxon>
        <taxon>Suillaceae</taxon>
        <taxon>Suillus</taxon>
    </lineage>
</organism>
<evidence type="ECO:0000313" key="1">
    <source>
        <dbReference type="EMBL" id="KAG1896153.1"/>
    </source>
</evidence>
<dbReference type="GeneID" id="64662031"/>
<dbReference type="AlphaFoldDB" id="A0AAD4DXW6"/>
<dbReference type="RefSeq" id="XP_041221729.1">
    <property type="nucleotide sequence ID" value="XM_041367733.1"/>
</dbReference>
<gene>
    <name evidence="1" type="ORF">F5891DRAFT_1193386</name>
</gene>
<reference evidence="1" key="1">
    <citation type="journal article" date="2020" name="New Phytol.">
        <title>Comparative genomics reveals dynamic genome evolution in host specialist ectomycorrhizal fungi.</title>
        <authorList>
            <person name="Lofgren L.A."/>
            <person name="Nguyen N.H."/>
            <person name="Vilgalys R."/>
            <person name="Ruytinx J."/>
            <person name="Liao H.L."/>
            <person name="Branco S."/>
            <person name="Kuo A."/>
            <person name="LaButti K."/>
            <person name="Lipzen A."/>
            <person name="Andreopoulos W."/>
            <person name="Pangilinan J."/>
            <person name="Riley R."/>
            <person name="Hundley H."/>
            <person name="Na H."/>
            <person name="Barry K."/>
            <person name="Grigoriev I.V."/>
            <person name="Stajich J.E."/>
            <person name="Kennedy P.G."/>
        </authorList>
    </citation>
    <scope>NUCLEOTIDE SEQUENCE</scope>
    <source>
        <strain evidence="1">FC203</strain>
    </source>
</reference>
<name>A0AAD4DXW6_9AGAM</name>
<evidence type="ECO:0000313" key="2">
    <source>
        <dbReference type="Proteomes" id="UP001195769"/>
    </source>
</evidence>
<dbReference type="Proteomes" id="UP001195769">
    <property type="component" value="Unassembled WGS sequence"/>
</dbReference>
<proteinExistence type="predicted"/>
<comment type="caution">
    <text evidence="1">The sequence shown here is derived from an EMBL/GenBank/DDBJ whole genome shotgun (WGS) entry which is preliminary data.</text>
</comment>
<dbReference type="EMBL" id="JABBWK010000058">
    <property type="protein sequence ID" value="KAG1896153.1"/>
    <property type="molecule type" value="Genomic_DNA"/>
</dbReference>
<sequence>MNDVTLISVMPSYFLWHPLATFGALSPSSSAPSRYLQHPPTTSLTQGLVLNLIPSHSLAVLAGWLAMSHSPTVSRSLSHMLAGCSHPLSLTLCLSPSVSRPLYLTLLSLTRDAQVFTFPTNIDDQIS</sequence>
<protein>
    <submittedName>
        <fullName evidence="1">Uncharacterized protein</fullName>
    </submittedName>
</protein>
<keyword evidence="2" id="KW-1185">Reference proteome</keyword>